<organism evidence="6 7">
    <name type="scientific">Emiliania huxleyi (strain CCMP1516)</name>
    <dbReference type="NCBI Taxonomy" id="280463"/>
    <lineage>
        <taxon>Eukaryota</taxon>
        <taxon>Haptista</taxon>
        <taxon>Haptophyta</taxon>
        <taxon>Prymnesiophyceae</taxon>
        <taxon>Isochrysidales</taxon>
        <taxon>Noelaerhabdaceae</taxon>
        <taxon>Emiliania</taxon>
    </lineage>
</organism>
<dbReference type="PANTHER" id="PTHR12271:SF40">
    <property type="entry name" value="POLY(A) RNA POLYMERASE GLD2"/>
    <property type="match status" value="1"/>
</dbReference>
<protein>
    <recommendedName>
        <fullName evidence="5">Prolyl 4-hydroxylase alpha subunit domain-containing protein</fullName>
    </recommendedName>
</protein>
<evidence type="ECO:0000313" key="7">
    <source>
        <dbReference type="Proteomes" id="UP000013827"/>
    </source>
</evidence>
<dbReference type="Pfam" id="PF13640">
    <property type="entry name" value="2OG-FeII_Oxy_3"/>
    <property type="match status" value="1"/>
</dbReference>
<dbReference type="RefSeq" id="XP_005767553.1">
    <property type="nucleotide sequence ID" value="XM_005767496.1"/>
</dbReference>
<dbReference type="CDD" id="cd05402">
    <property type="entry name" value="NT_PAP_TUTase"/>
    <property type="match status" value="1"/>
</dbReference>
<dbReference type="Pfam" id="PF22600">
    <property type="entry name" value="MTPAP-like_central"/>
    <property type="match status" value="1"/>
</dbReference>
<dbReference type="AlphaFoldDB" id="A0A0D3IV39"/>
<comment type="cofactor">
    <cofactor evidence="1">
        <name>L-ascorbate</name>
        <dbReference type="ChEBI" id="CHEBI:38290"/>
    </cofactor>
</comment>
<dbReference type="Proteomes" id="UP000013827">
    <property type="component" value="Unassembled WGS sequence"/>
</dbReference>
<dbReference type="InterPro" id="IPR006620">
    <property type="entry name" value="Pro_4_hyd_alph"/>
</dbReference>
<dbReference type="GeneID" id="17261272"/>
<dbReference type="Gene3D" id="2.60.120.620">
    <property type="entry name" value="q2cbj1_9rhob like domain"/>
    <property type="match status" value="1"/>
</dbReference>
<reference evidence="7" key="1">
    <citation type="journal article" date="2013" name="Nature">
        <title>Pan genome of the phytoplankton Emiliania underpins its global distribution.</title>
        <authorList>
            <person name="Read B.A."/>
            <person name="Kegel J."/>
            <person name="Klute M.J."/>
            <person name="Kuo A."/>
            <person name="Lefebvre S.C."/>
            <person name="Maumus F."/>
            <person name="Mayer C."/>
            <person name="Miller J."/>
            <person name="Monier A."/>
            <person name="Salamov A."/>
            <person name="Young J."/>
            <person name="Aguilar M."/>
            <person name="Claverie J.M."/>
            <person name="Frickenhaus S."/>
            <person name="Gonzalez K."/>
            <person name="Herman E.K."/>
            <person name="Lin Y.C."/>
            <person name="Napier J."/>
            <person name="Ogata H."/>
            <person name="Sarno A.F."/>
            <person name="Shmutz J."/>
            <person name="Schroeder D."/>
            <person name="de Vargas C."/>
            <person name="Verret F."/>
            <person name="von Dassow P."/>
            <person name="Valentin K."/>
            <person name="Van de Peer Y."/>
            <person name="Wheeler G."/>
            <person name="Dacks J.B."/>
            <person name="Delwiche C.F."/>
            <person name="Dyhrman S.T."/>
            <person name="Glockner G."/>
            <person name="John U."/>
            <person name="Richards T."/>
            <person name="Worden A.Z."/>
            <person name="Zhang X."/>
            <person name="Grigoriev I.V."/>
            <person name="Allen A.E."/>
            <person name="Bidle K."/>
            <person name="Borodovsky M."/>
            <person name="Bowler C."/>
            <person name="Brownlee C."/>
            <person name="Cock J.M."/>
            <person name="Elias M."/>
            <person name="Gladyshev V.N."/>
            <person name="Groth M."/>
            <person name="Guda C."/>
            <person name="Hadaegh A."/>
            <person name="Iglesias-Rodriguez M.D."/>
            <person name="Jenkins J."/>
            <person name="Jones B.M."/>
            <person name="Lawson T."/>
            <person name="Leese F."/>
            <person name="Lindquist E."/>
            <person name="Lobanov A."/>
            <person name="Lomsadze A."/>
            <person name="Malik S.B."/>
            <person name="Marsh M.E."/>
            <person name="Mackinder L."/>
            <person name="Mock T."/>
            <person name="Mueller-Roeber B."/>
            <person name="Pagarete A."/>
            <person name="Parker M."/>
            <person name="Probert I."/>
            <person name="Quesneville H."/>
            <person name="Raines C."/>
            <person name="Rensing S.A."/>
            <person name="Riano-Pachon D.M."/>
            <person name="Richier S."/>
            <person name="Rokitta S."/>
            <person name="Shiraiwa Y."/>
            <person name="Soanes D.M."/>
            <person name="van der Giezen M."/>
            <person name="Wahlund T.M."/>
            <person name="Williams B."/>
            <person name="Wilson W."/>
            <person name="Wolfe G."/>
            <person name="Wurch L.L."/>
        </authorList>
    </citation>
    <scope>NUCLEOTIDE SEQUENCE</scope>
</reference>
<dbReference type="GO" id="GO:0031123">
    <property type="term" value="P:RNA 3'-end processing"/>
    <property type="evidence" value="ECO:0007669"/>
    <property type="project" value="TreeGrafter"/>
</dbReference>
<dbReference type="EnsemblProtists" id="EOD15124">
    <property type="protein sequence ID" value="EOD15124"/>
    <property type="gene ID" value="EMIHUDRAFT_246069"/>
</dbReference>
<evidence type="ECO:0000256" key="3">
    <source>
        <dbReference type="ARBA" id="ARBA00023002"/>
    </source>
</evidence>
<sequence>MSESDRAWFATYDSTLYILYTLPQLGVRLSPGCSIRAHLWQPIAERLLKARENIVAQKANPRAQLQNLTSSRAGGGFDRRHRHNGGKEKAAQQLREQGMRKLRAAGGAVVAIKRMEDGAHGSSSATEAAAGQRTPIWCGRALEARARLEPPSGYARDRRDKIFSRTVPQLDHFCRSWLASAPPQLVALNAARLHSPAPLVLAYGSATSLLGSSASDIDLTVLLELPPELQRRLLSDIADAFGSVPGVTATAVLAARVPICTMTFPSDLSSPAGAPLVLTSDLVVDVSVGNVIALDNTRLIRTYMEVDECAWQLCLLVKAWARARRVCSARHCFPSSYAWSLLAICHLQHLGQLPNLQGLAPPWQLEQALVANTARTPDGRAVSYSFCGNAAAARKFWKAAPFPAPRLPLLLTNFFDTALQLLSDRSPAGLALAACVSAGGLQPLSSRPCFDPRAAQHFAIEDPLEPTRDLGGMVTASTLAILRTELCRARDLLREAAASEVAGGAGGSEGGGEGGELVTKMGALLVGASRADGVGSRLEVQLAHFSGGKQARYRRHTEATADPRPESRERKVTCILYCNSTWVEASEGCLRLTRADCENATGLKARPEGARGTAGSTMDIPPIGGRLLCLLSGAMVHEVLPTKADRIAVTAWVA</sequence>
<reference evidence="6" key="2">
    <citation type="submission" date="2024-10" db="UniProtKB">
        <authorList>
            <consortium name="EnsemblProtists"/>
        </authorList>
    </citation>
    <scope>IDENTIFICATION</scope>
</reference>
<dbReference type="STRING" id="2903.R1E2F5"/>
<feature type="region of interest" description="Disordered" evidence="4">
    <location>
        <begin position="69"/>
        <end position="88"/>
    </location>
</feature>
<evidence type="ECO:0000259" key="5">
    <source>
        <dbReference type="SMART" id="SM00702"/>
    </source>
</evidence>
<dbReference type="PaxDb" id="2903-EOD15124"/>
<keyword evidence="2" id="KW-0223">Dioxygenase</keyword>
<dbReference type="GO" id="GO:0051213">
    <property type="term" value="F:dioxygenase activity"/>
    <property type="evidence" value="ECO:0007669"/>
    <property type="project" value="UniProtKB-KW"/>
</dbReference>
<dbReference type="Gene3D" id="3.30.460.10">
    <property type="entry name" value="Beta Polymerase, domain 2"/>
    <property type="match status" value="1"/>
</dbReference>
<dbReference type="GO" id="GO:0016705">
    <property type="term" value="F:oxidoreductase activity, acting on paired donors, with incorporation or reduction of molecular oxygen"/>
    <property type="evidence" value="ECO:0007669"/>
    <property type="project" value="InterPro"/>
</dbReference>
<accession>A0A0D3IV39</accession>
<evidence type="ECO:0000313" key="6">
    <source>
        <dbReference type="EnsemblProtists" id="EOD15124"/>
    </source>
</evidence>
<keyword evidence="7" id="KW-1185">Reference proteome</keyword>
<evidence type="ECO:0000256" key="1">
    <source>
        <dbReference type="ARBA" id="ARBA00001961"/>
    </source>
</evidence>
<dbReference type="GO" id="GO:0005506">
    <property type="term" value="F:iron ion binding"/>
    <property type="evidence" value="ECO:0007669"/>
    <property type="project" value="InterPro"/>
</dbReference>
<dbReference type="InterPro" id="IPR043519">
    <property type="entry name" value="NT_sf"/>
</dbReference>
<dbReference type="InterPro" id="IPR054708">
    <property type="entry name" value="MTPAP-like_central"/>
</dbReference>
<feature type="domain" description="Prolyl 4-hydroxylase alpha subunit" evidence="5">
    <location>
        <begin position="442"/>
        <end position="654"/>
    </location>
</feature>
<proteinExistence type="predicted"/>
<dbReference type="SUPFAM" id="SSF81631">
    <property type="entry name" value="PAP/OAS1 substrate-binding domain"/>
    <property type="match status" value="1"/>
</dbReference>
<evidence type="ECO:0000256" key="2">
    <source>
        <dbReference type="ARBA" id="ARBA00022964"/>
    </source>
</evidence>
<dbReference type="InterPro" id="IPR044862">
    <property type="entry name" value="Pro_4_hyd_alph_FE2OG_OXY"/>
</dbReference>
<dbReference type="GO" id="GO:0016779">
    <property type="term" value="F:nucleotidyltransferase activity"/>
    <property type="evidence" value="ECO:0007669"/>
    <property type="project" value="TreeGrafter"/>
</dbReference>
<dbReference type="eggNOG" id="KOG2277">
    <property type="taxonomic scope" value="Eukaryota"/>
</dbReference>
<evidence type="ECO:0000256" key="4">
    <source>
        <dbReference type="SAM" id="MobiDB-lite"/>
    </source>
</evidence>
<dbReference type="GO" id="GO:0031418">
    <property type="term" value="F:L-ascorbic acid binding"/>
    <property type="evidence" value="ECO:0007669"/>
    <property type="project" value="InterPro"/>
</dbReference>
<name>A0A0D3IV39_EMIH1</name>
<dbReference type="HOGENOM" id="CLU_419468_0_0_1"/>
<dbReference type="SMART" id="SM00702">
    <property type="entry name" value="P4Hc"/>
    <property type="match status" value="1"/>
</dbReference>
<dbReference type="SUPFAM" id="SSF81301">
    <property type="entry name" value="Nucleotidyltransferase"/>
    <property type="match status" value="1"/>
</dbReference>
<keyword evidence="3" id="KW-0560">Oxidoreductase</keyword>
<dbReference type="PANTHER" id="PTHR12271">
    <property type="entry name" value="POLY A POLYMERASE CID PAP -RELATED"/>
    <property type="match status" value="1"/>
</dbReference>
<dbReference type="KEGG" id="ehx:EMIHUDRAFT_246069"/>
<dbReference type="Gene3D" id="1.10.1410.10">
    <property type="match status" value="1"/>
</dbReference>